<dbReference type="Proteomes" id="UP001430953">
    <property type="component" value="Unassembled WGS sequence"/>
</dbReference>
<keyword evidence="2" id="KW-1185">Reference proteome</keyword>
<evidence type="ECO:0008006" key="3">
    <source>
        <dbReference type="Google" id="ProtNLM"/>
    </source>
</evidence>
<proteinExistence type="predicted"/>
<name>A0AAW2FSN9_9HYME</name>
<evidence type="ECO:0000313" key="2">
    <source>
        <dbReference type="Proteomes" id="UP001430953"/>
    </source>
</evidence>
<gene>
    <name evidence="1" type="ORF">PUN28_009270</name>
</gene>
<dbReference type="EMBL" id="JADYXP020000008">
    <property type="protein sequence ID" value="KAL0118488.1"/>
    <property type="molecule type" value="Genomic_DNA"/>
</dbReference>
<reference evidence="1 2" key="1">
    <citation type="submission" date="2023-03" db="EMBL/GenBank/DDBJ databases">
        <title>High recombination rates correlate with genetic variation in Cardiocondyla obscurior ants.</title>
        <authorList>
            <person name="Errbii M."/>
        </authorList>
    </citation>
    <scope>NUCLEOTIDE SEQUENCE [LARGE SCALE GENOMIC DNA]</scope>
    <source>
        <strain evidence="1">Alpha-2009</strain>
        <tissue evidence="1">Whole body</tissue>
    </source>
</reference>
<dbReference type="AlphaFoldDB" id="A0AAW2FSN9"/>
<evidence type="ECO:0000313" key="1">
    <source>
        <dbReference type="EMBL" id="KAL0118488.1"/>
    </source>
</evidence>
<organism evidence="1 2">
    <name type="scientific">Cardiocondyla obscurior</name>
    <dbReference type="NCBI Taxonomy" id="286306"/>
    <lineage>
        <taxon>Eukaryota</taxon>
        <taxon>Metazoa</taxon>
        <taxon>Ecdysozoa</taxon>
        <taxon>Arthropoda</taxon>
        <taxon>Hexapoda</taxon>
        <taxon>Insecta</taxon>
        <taxon>Pterygota</taxon>
        <taxon>Neoptera</taxon>
        <taxon>Endopterygota</taxon>
        <taxon>Hymenoptera</taxon>
        <taxon>Apocrita</taxon>
        <taxon>Aculeata</taxon>
        <taxon>Formicoidea</taxon>
        <taxon>Formicidae</taxon>
        <taxon>Myrmicinae</taxon>
        <taxon>Cardiocondyla</taxon>
    </lineage>
</organism>
<comment type="caution">
    <text evidence="1">The sequence shown here is derived from an EMBL/GenBank/DDBJ whole genome shotgun (WGS) entry which is preliminary data.</text>
</comment>
<protein>
    <recommendedName>
        <fullName evidence="3">Secreted protein</fullName>
    </recommendedName>
</protein>
<sequence length="120" mass="13580">MKIRFLSIFLFTIGLRERDRFVTRDDSPSVLALLYRDAWAPRASNAFATTSSTTTTTTTTTTTSTAIRIADLTLRPPSAHPPKHQENYRRRATLVILRRMPGENKTFLGTLPHRPPTVQP</sequence>
<accession>A0AAW2FSN9</accession>